<dbReference type="Proteomes" id="UP000681722">
    <property type="component" value="Unassembled WGS sequence"/>
</dbReference>
<accession>A0A814N3Q3</accession>
<sequence length="214" mass="24239">MRALENYRKAFEMYARSLPPYHPDITKMENSIERLSPNDGTAAKSDDSQEKPAESAAANDTDNIETFTIVWLDANVNTTEDNTETYHALRTIVNYIRTYDAVQPCEEYVTRVSRASLILIVSGGFGREIVPRIHDLEQVNSVYVYCADKKRNERWAKDYAKVRSVIVERAELIEKVSDDQKIRALMEDAAVPVSILSRTAITTARRSSAAHAKH</sequence>
<dbReference type="AlphaFoldDB" id="A0A814N3Q3"/>
<protein>
    <submittedName>
        <fullName evidence="2">Uncharacterized protein</fullName>
    </submittedName>
</protein>
<feature type="compositionally biased region" description="Basic and acidic residues" evidence="1">
    <location>
        <begin position="44"/>
        <end position="53"/>
    </location>
</feature>
<dbReference type="OrthoDB" id="10057301at2759"/>
<gene>
    <name evidence="2" type="ORF">GPM918_LOCUS18105</name>
    <name evidence="3" type="ORF">SRO942_LOCUS18102</name>
</gene>
<feature type="region of interest" description="Disordered" evidence="1">
    <location>
        <begin position="35"/>
        <end position="59"/>
    </location>
</feature>
<comment type="caution">
    <text evidence="2">The sequence shown here is derived from an EMBL/GenBank/DDBJ whole genome shotgun (WGS) entry which is preliminary data.</text>
</comment>
<evidence type="ECO:0000256" key="1">
    <source>
        <dbReference type="SAM" id="MobiDB-lite"/>
    </source>
</evidence>
<reference evidence="2" key="1">
    <citation type="submission" date="2021-02" db="EMBL/GenBank/DDBJ databases">
        <authorList>
            <person name="Nowell W R."/>
        </authorList>
    </citation>
    <scope>NUCLEOTIDE SEQUENCE</scope>
</reference>
<dbReference type="EMBL" id="CAJOBC010005145">
    <property type="protein sequence ID" value="CAF3853441.1"/>
    <property type="molecule type" value="Genomic_DNA"/>
</dbReference>
<organism evidence="2 4">
    <name type="scientific">Didymodactylos carnosus</name>
    <dbReference type="NCBI Taxonomy" id="1234261"/>
    <lineage>
        <taxon>Eukaryota</taxon>
        <taxon>Metazoa</taxon>
        <taxon>Spiralia</taxon>
        <taxon>Gnathifera</taxon>
        <taxon>Rotifera</taxon>
        <taxon>Eurotatoria</taxon>
        <taxon>Bdelloidea</taxon>
        <taxon>Philodinida</taxon>
        <taxon>Philodinidae</taxon>
        <taxon>Didymodactylos</taxon>
    </lineage>
</organism>
<dbReference type="EMBL" id="CAJNOQ010005144">
    <property type="protein sequence ID" value="CAF1087930.1"/>
    <property type="molecule type" value="Genomic_DNA"/>
</dbReference>
<proteinExistence type="predicted"/>
<dbReference type="Proteomes" id="UP000663829">
    <property type="component" value="Unassembled WGS sequence"/>
</dbReference>
<name>A0A814N3Q3_9BILA</name>
<evidence type="ECO:0000313" key="2">
    <source>
        <dbReference type="EMBL" id="CAF1087930.1"/>
    </source>
</evidence>
<evidence type="ECO:0000313" key="3">
    <source>
        <dbReference type="EMBL" id="CAF3853441.1"/>
    </source>
</evidence>
<keyword evidence="4" id="KW-1185">Reference proteome</keyword>
<evidence type="ECO:0000313" key="4">
    <source>
        <dbReference type="Proteomes" id="UP000663829"/>
    </source>
</evidence>